<protein>
    <submittedName>
        <fullName evidence="1">Uncharacterized protein</fullName>
    </submittedName>
</protein>
<dbReference type="Proteomes" id="UP000076858">
    <property type="component" value="Unassembled WGS sequence"/>
</dbReference>
<comment type="caution">
    <text evidence="1">The sequence shown here is derived from an EMBL/GenBank/DDBJ whole genome shotgun (WGS) entry which is preliminary data.</text>
</comment>
<dbReference type="AlphaFoldDB" id="A0A0P6CAW3"/>
<dbReference type="EMBL" id="LRGB01001763">
    <property type="protein sequence ID" value="KZS10666.1"/>
    <property type="molecule type" value="Genomic_DNA"/>
</dbReference>
<gene>
    <name evidence="1" type="ORF">APZ42_024839</name>
</gene>
<sequence length="118" mass="14267">MFLLAQQVTHKTFKMVENDKKKKTVGAATKRRMYPTKKAIQFLSYLFSLLRRVNGKTTNERLIIRTPTGSIWPAQFISRQRRSKRRRTFFNHLPWQNRSKQQQKLSKRFRFRLETPPI</sequence>
<reference evidence="1 2" key="1">
    <citation type="submission" date="2016-03" db="EMBL/GenBank/DDBJ databases">
        <title>EvidentialGene: Evidence-directed Construction of Genes on Genomes.</title>
        <authorList>
            <person name="Gilbert D.G."/>
            <person name="Choi J.-H."/>
            <person name="Mockaitis K."/>
            <person name="Colbourne J."/>
            <person name="Pfrender M."/>
        </authorList>
    </citation>
    <scope>NUCLEOTIDE SEQUENCE [LARGE SCALE GENOMIC DNA]</scope>
    <source>
        <strain evidence="1 2">Xinb3</strain>
        <tissue evidence="1">Complete organism</tissue>
    </source>
</reference>
<evidence type="ECO:0000313" key="1">
    <source>
        <dbReference type="EMBL" id="KZS10666.1"/>
    </source>
</evidence>
<keyword evidence="2" id="KW-1185">Reference proteome</keyword>
<evidence type="ECO:0000313" key="2">
    <source>
        <dbReference type="Proteomes" id="UP000076858"/>
    </source>
</evidence>
<name>A0A0P6CAW3_9CRUS</name>
<proteinExistence type="predicted"/>
<organism evidence="1 2">
    <name type="scientific">Daphnia magna</name>
    <dbReference type="NCBI Taxonomy" id="35525"/>
    <lineage>
        <taxon>Eukaryota</taxon>
        <taxon>Metazoa</taxon>
        <taxon>Ecdysozoa</taxon>
        <taxon>Arthropoda</taxon>
        <taxon>Crustacea</taxon>
        <taxon>Branchiopoda</taxon>
        <taxon>Diplostraca</taxon>
        <taxon>Cladocera</taxon>
        <taxon>Anomopoda</taxon>
        <taxon>Daphniidae</taxon>
        <taxon>Daphnia</taxon>
    </lineage>
</organism>
<accession>A0A0P6CAW3</accession>